<proteinExistence type="predicted"/>
<protein>
    <recommendedName>
        <fullName evidence="1">Reverse transcriptase domain-containing protein</fullName>
    </recommendedName>
</protein>
<accession>A0AAD4UZW9</accession>
<dbReference type="PANTHER" id="PTHR33116">
    <property type="entry name" value="REVERSE TRANSCRIPTASE ZINC-BINDING DOMAIN-CONTAINING PROTEIN-RELATED-RELATED"/>
    <property type="match status" value="1"/>
</dbReference>
<dbReference type="PROSITE" id="PS50878">
    <property type="entry name" value="RT_POL"/>
    <property type="match status" value="1"/>
</dbReference>
<comment type="caution">
    <text evidence="2">The sequence shown here is derived from an EMBL/GenBank/DDBJ whole genome shotgun (WGS) entry which is preliminary data.</text>
</comment>
<dbReference type="SUPFAM" id="SSF53098">
    <property type="entry name" value="Ribonuclease H-like"/>
    <property type="match status" value="1"/>
</dbReference>
<dbReference type="EMBL" id="JAJFAZ020000008">
    <property type="protein sequence ID" value="KAI5314971.1"/>
    <property type="molecule type" value="Genomic_DNA"/>
</dbReference>
<keyword evidence="3" id="KW-1185">Reference proteome</keyword>
<dbReference type="Proteomes" id="UP001054821">
    <property type="component" value="Chromosome 8"/>
</dbReference>
<dbReference type="InterPro" id="IPR012337">
    <property type="entry name" value="RNaseH-like_sf"/>
</dbReference>
<dbReference type="InterPro" id="IPR044730">
    <property type="entry name" value="RNase_H-like_dom_plant"/>
</dbReference>
<dbReference type="InterPro" id="IPR026960">
    <property type="entry name" value="RVT-Znf"/>
</dbReference>
<dbReference type="InterPro" id="IPR043502">
    <property type="entry name" value="DNA/RNA_pol_sf"/>
</dbReference>
<evidence type="ECO:0000313" key="3">
    <source>
        <dbReference type="Proteomes" id="UP001054821"/>
    </source>
</evidence>
<dbReference type="GO" id="GO:0004523">
    <property type="term" value="F:RNA-DNA hybrid ribonuclease activity"/>
    <property type="evidence" value="ECO:0007669"/>
    <property type="project" value="InterPro"/>
</dbReference>
<dbReference type="PANTHER" id="PTHR33116:SF70">
    <property type="entry name" value="NON-LTR RETROELEMENT REVERSE TRANSCRIPTASE-LIKE PROTEIN"/>
    <property type="match status" value="1"/>
</dbReference>
<dbReference type="InterPro" id="IPR000477">
    <property type="entry name" value="RT_dom"/>
</dbReference>
<gene>
    <name evidence="2" type="ORF">L3X38_044147</name>
</gene>
<reference evidence="2 3" key="1">
    <citation type="journal article" date="2022" name="G3 (Bethesda)">
        <title>Whole-genome sequence and methylome profiling of the almond [Prunus dulcis (Mill.) D.A. Webb] cultivar 'Nonpareil'.</title>
        <authorList>
            <person name="D'Amico-Willman K.M."/>
            <person name="Ouma W.Z."/>
            <person name="Meulia T."/>
            <person name="Sideli G.M."/>
            <person name="Gradziel T.M."/>
            <person name="Fresnedo-Ramirez J."/>
        </authorList>
    </citation>
    <scope>NUCLEOTIDE SEQUENCE [LARGE SCALE GENOMIC DNA]</scope>
    <source>
        <tissue evidence="2">Leaf</tissue>
    </source>
</reference>
<dbReference type="Pfam" id="PF00078">
    <property type="entry name" value="RVT_1"/>
    <property type="match status" value="1"/>
</dbReference>
<dbReference type="SUPFAM" id="SSF56672">
    <property type="entry name" value="DNA/RNA polymerases"/>
    <property type="match status" value="1"/>
</dbReference>
<dbReference type="InterPro" id="IPR002156">
    <property type="entry name" value="RNaseH_domain"/>
</dbReference>
<dbReference type="Gene3D" id="3.30.420.10">
    <property type="entry name" value="Ribonuclease H-like superfamily/Ribonuclease H"/>
    <property type="match status" value="1"/>
</dbReference>
<sequence>MIGCWNIRGAGSKRSLLAMQDLKYRHKLDMLVILEPRISSSKARKVISLLGFPKAEISDAVGFSGGIWLLWDDAKFNLRVIHCMDQAVSVCVETAGGTSWIFTAVYGHPCPSKRSYLWQNLSIIAASWNLPWVVCGDFNDILFEDEKLGKLSGKSRGFKDWFDQHGLIDLGFLGPKFTWVNKRVGSDFVMKRLDRAICNKEWRVLFPEAFVRHLPRRCSDHCPLLISLISDKIPSSELKPFRFEAMWLKHCLFPKFIKAEWKNLEGSVSNKLDNLIPLLREWNTQVFGQIFQKKKRILARLQGIQRSLCKGFSPFLSNLEKHLQQEFEDLLDQEDVFWKQKSRVSWLQGGDRNTKFFHITTLVRRRRNRIERLKDINGDWISSKEGLKTLAVEYFHGLFLDDVVDIIRSPLPSLFPHIPEADLAAVSKEVTEKEVQDALFAIGPYKAPGSDGYSAIFFHNCWSLCRKDIEVLVFKCFSSGSVPEYLNCTLVTLVPKITNPQSMLQFRPISLCNTLYKVVSKIIVGRLRPLMCKLVSPNQVSFVPGRQISDNIFIAQEVLHRFYRARGKTGYIAWKIDLSKAYDKLRWSFIEQTLEEIGIGETSLQLIMSCVKNVSYRVIMNGELTESFKPQRGVRQGDPLSPYLFVLCMEKLSHIIAARVLKKEWKAVRAARSGPLISHLFFADDLILFGEASIQQAMVMKNSLEEFCELSGQQVNFEKSLLYISANTKPDLVDQIEQTCGVTRSTDMGNYLGVPLVQGRVTKATYKGVLVKVQAKLSAWKSQLLSMAGRITLIQSVVSSIPLYTMQTAKLPQALCEDLDKSSKSFLWGSSENHHKTHLVKWDTVCLPKRLGGLGIKKAALMNQAMLSKASWRIVVGDSGLWAAMLRKKYLKGSCCFDAYDDKCTLASSSWKGLIYGAAILNNGLKWRVGDGTRVKFWTDTWIGDVPLIDTKFPLSDQLDKSETVSNYFSRTGWNINKLLQVLLPEAVMRIVSIHVDIEGNLPDTCIWGPTSNGVFSVKTAYELSARFNDVPGSPWNFIWNLKIPPRVKMFTWLLTQKKILTNVQRVRRHLSRDPSCPLCHYHEESLQHLFISCPRVIALWRSFYLPEGLLNFFSSDFDSWLKENLCCNAGHLRNLKWCSVFAVACWFIWKWRCCSIFEPQFQMPCSPKQSIVEYLLEWDKANNLLKKATSQTQMFLAWQPPPCGFSKLNIDGSRVSASGCIAAGGIIRNSEGSWIAGFSANLGHGEVLVAEAWALYYGLNLAWQMGLRQITVNSDSALVVDTINGDWVDSHPMSVLLTKCRELLKSQWNCRILHVYRETNFAADFLAKMGHHRELGYHELSSPPDQF</sequence>
<dbReference type="CDD" id="cd06222">
    <property type="entry name" value="RNase_H_like"/>
    <property type="match status" value="1"/>
</dbReference>
<feature type="domain" description="Reverse transcriptase" evidence="1">
    <location>
        <begin position="475"/>
        <end position="756"/>
    </location>
</feature>
<dbReference type="InterPro" id="IPR036691">
    <property type="entry name" value="Endo/exonu/phosph_ase_sf"/>
</dbReference>
<dbReference type="Pfam" id="PF03372">
    <property type="entry name" value="Exo_endo_phos"/>
    <property type="match status" value="1"/>
</dbReference>
<name>A0AAD4UZW9_PRUDU</name>
<dbReference type="Gene3D" id="3.60.10.10">
    <property type="entry name" value="Endonuclease/exonuclease/phosphatase"/>
    <property type="match status" value="1"/>
</dbReference>
<evidence type="ECO:0000259" key="1">
    <source>
        <dbReference type="PROSITE" id="PS50878"/>
    </source>
</evidence>
<dbReference type="InterPro" id="IPR036397">
    <property type="entry name" value="RNaseH_sf"/>
</dbReference>
<evidence type="ECO:0000313" key="2">
    <source>
        <dbReference type="EMBL" id="KAI5314971.1"/>
    </source>
</evidence>
<dbReference type="Pfam" id="PF13456">
    <property type="entry name" value="RVT_3"/>
    <property type="match status" value="1"/>
</dbReference>
<dbReference type="GO" id="GO:0003676">
    <property type="term" value="F:nucleic acid binding"/>
    <property type="evidence" value="ECO:0007669"/>
    <property type="project" value="InterPro"/>
</dbReference>
<dbReference type="SUPFAM" id="SSF56219">
    <property type="entry name" value="DNase I-like"/>
    <property type="match status" value="1"/>
</dbReference>
<dbReference type="CDD" id="cd01650">
    <property type="entry name" value="RT_nLTR_like"/>
    <property type="match status" value="1"/>
</dbReference>
<organism evidence="2 3">
    <name type="scientific">Prunus dulcis</name>
    <name type="common">Almond</name>
    <name type="synonym">Amygdalus dulcis</name>
    <dbReference type="NCBI Taxonomy" id="3755"/>
    <lineage>
        <taxon>Eukaryota</taxon>
        <taxon>Viridiplantae</taxon>
        <taxon>Streptophyta</taxon>
        <taxon>Embryophyta</taxon>
        <taxon>Tracheophyta</taxon>
        <taxon>Spermatophyta</taxon>
        <taxon>Magnoliopsida</taxon>
        <taxon>eudicotyledons</taxon>
        <taxon>Gunneridae</taxon>
        <taxon>Pentapetalae</taxon>
        <taxon>rosids</taxon>
        <taxon>fabids</taxon>
        <taxon>Rosales</taxon>
        <taxon>Rosaceae</taxon>
        <taxon>Amygdaloideae</taxon>
        <taxon>Amygdaleae</taxon>
        <taxon>Prunus</taxon>
    </lineage>
</organism>
<dbReference type="Pfam" id="PF13966">
    <property type="entry name" value="zf-RVT"/>
    <property type="match status" value="1"/>
</dbReference>
<dbReference type="InterPro" id="IPR005135">
    <property type="entry name" value="Endo/exonuclease/phosphatase"/>
</dbReference>